<dbReference type="InterPro" id="IPR004386">
    <property type="entry name" value="Toxin_YafQ-like"/>
</dbReference>
<dbReference type="Gene3D" id="3.30.2310.20">
    <property type="entry name" value="RelE-like"/>
    <property type="match status" value="1"/>
</dbReference>
<dbReference type="InterPro" id="IPR035093">
    <property type="entry name" value="RelE/ParE_toxin_dom_sf"/>
</dbReference>
<accession>A0A1F6YHT0</accession>
<evidence type="ECO:0000313" key="1">
    <source>
        <dbReference type="EMBL" id="OGJ05877.1"/>
    </source>
</evidence>
<proteinExistence type="predicted"/>
<dbReference type="EMBL" id="MFVW01000029">
    <property type="protein sequence ID" value="OGJ05877.1"/>
    <property type="molecule type" value="Genomic_DNA"/>
</dbReference>
<dbReference type="Pfam" id="PF15738">
    <property type="entry name" value="YafQ_toxin"/>
    <property type="match status" value="1"/>
</dbReference>
<evidence type="ECO:0000313" key="2">
    <source>
        <dbReference type="Proteomes" id="UP000179274"/>
    </source>
</evidence>
<sequence>MRISHIYYHPQFRRSFLNLPDDIQKAAEIKTVLFKSNPFNSALKTHKLHGKLKNHWSFSVKGQYRVVFIFEKTDVILLDIGSHDIYK</sequence>
<gene>
    <name evidence="1" type="ORF">A2192_01370</name>
</gene>
<name>A0A1F6YHT0_9BACT</name>
<evidence type="ECO:0008006" key="3">
    <source>
        <dbReference type="Google" id="ProtNLM"/>
    </source>
</evidence>
<protein>
    <recommendedName>
        <fullName evidence="3">Plasmid stabilization protein</fullName>
    </recommendedName>
</protein>
<organism evidence="1 2">
    <name type="scientific">Candidatus Nomurabacteria bacterium RIFOXYA1_FULL_35_17</name>
    <dbReference type="NCBI Taxonomy" id="1801798"/>
    <lineage>
        <taxon>Bacteria</taxon>
        <taxon>Candidatus Nomuraibacteriota</taxon>
    </lineage>
</organism>
<dbReference type="Proteomes" id="UP000179274">
    <property type="component" value="Unassembled WGS sequence"/>
</dbReference>
<reference evidence="1 2" key="1">
    <citation type="journal article" date="2016" name="Nat. Commun.">
        <title>Thousands of microbial genomes shed light on interconnected biogeochemical processes in an aquifer system.</title>
        <authorList>
            <person name="Anantharaman K."/>
            <person name="Brown C.T."/>
            <person name="Hug L.A."/>
            <person name="Sharon I."/>
            <person name="Castelle C.J."/>
            <person name="Probst A.J."/>
            <person name="Thomas B.C."/>
            <person name="Singh A."/>
            <person name="Wilkins M.J."/>
            <person name="Karaoz U."/>
            <person name="Brodie E.L."/>
            <person name="Williams K.H."/>
            <person name="Hubbard S.S."/>
            <person name="Banfield J.F."/>
        </authorList>
    </citation>
    <scope>NUCLEOTIDE SEQUENCE [LARGE SCALE GENOMIC DNA]</scope>
</reference>
<comment type="caution">
    <text evidence="1">The sequence shown here is derived from an EMBL/GenBank/DDBJ whole genome shotgun (WGS) entry which is preliminary data.</text>
</comment>
<dbReference type="SUPFAM" id="SSF143011">
    <property type="entry name" value="RelE-like"/>
    <property type="match status" value="1"/>
</dbReference>
<dbReference type="AlphaFoldDB" id="A0A1F6YHT0"/>